<reference evidence="2 3" key="1">
    <citation type="submission" date="2024-11" db="EMBL/GenBank/DDBJ databases">
        <title>Chromosome-level genome assembly of the freshwater bivalve Anodonta woodiana.</title>
        <authorList>
            <person name="Chen X."/>
        </authorList>
    </citation>
    <scope>NUCLEOTIDE SEQUENCE [LARGE SCALE GENOMIC DNA]</scope>
    <source>
        <strain evidence="2">MN2024</strain>
        <tissue evidence="2">Gills</tissue>
    </source>
</reference>
<dbReference type="Proteomes" id="UP001634394">
    <property type="component" value="Unassembled WGS sequence"/>
</dbReference>
<sequence>MVNISALTGVLFTLFILTATGTHGMGNTEPCKALGGACVDSRVAFCLAINHTACSSLGIGYAACCYNPHILGK</sequence>
<protein>
    <submittedName>
        <fullName evidence="2">Uncharacterized protein</fullName>
    </submittedName>
</protein>
<name>A0ABD3VLY5_SINWO</name>
<dbReference type="EMBL" id="JBJQND010000011">
    <property type="protein sequence ID" value="KAL3862053.1"/>
    <property type="molecule type" value="Genomic_DNA"/>
</dbReference>
<evidence type="ECO:0000313" key="3">
    <source>
        <dbReference type="Proteomes" id="UP001634394"/>
    </source>
</evidence>
<organism evidence="2 3">
    <name type="scientific">Sinanodonta woodiana</name>
    <name type="common">Chinese pond mussel</name>
    <name type="synonym">Anodonta woodiana</name>
    <dbReference type="NCBI Taxonomy" id="1069815"/>
    <lineage>
        <taxon>Eukaryota</taxon>
        <taxon>Metazoa</taxon>
        <taxon>Spiralia</taxon>
        <taxon>Lophotrochozoa</taxon>
        <taxon>Mollusca</taxon>
        <taxon>Bivalvia</taxon>
        <taxon>Autobranchia</taxon>
        <taxon>Heteroconchia</taxon>
        <taxon>Palaeoheterodonta</taxon>
        <taxon>Unionida</taxon>
        <taxon>Unionoidea</taxon>
        <taxon>Unionidae</taxon>
        <taxon>Unioninae</taxon>
        <taxon>Sinanodonta</taxon>
    </lineage>
</organism>
<accession>A0ABD3VLY5</accession>
<dbReference type="AlphaFoldDB" id="A0ABD3VLY5"/>
<feature type="chain" id="PRO_5044827826" evidence="1">
    <location>
        <begin position="25"/>
        <end position="73"/>
    </location>
</feature>
<proteinExistence type="predicted"/>
<evidence type="ECO:0000256" key="1">
    <source>
        <dbReference type="SAM" id="SignalP"/>
    </source>
</evidence>
<comment type="caution">
    <text evidence="2">The sequence shown here is derived from an EMBL/GenBank/DDBJ whole genome shotgun (WGS) entry which is preliminary data.</text>
</comment>
<keyword evidence="3" id="KW-1185">Reference proteome</keyword>
<keyword evidence="1" id="KW-0732">Signal</keyword>
<feature type="signal peptide" evidence="1">
    <location>
        <begin position="1"/>
        <end position="24"/>
    </location>
</feature>
<gene>
    <name evidence="2" type="ORF">ACJMK2_008049</name>
</gene>
<evidence type="ECO:0000313" key="2">
    <source>
        <dbReference type="EMBL" id="KAL3862053.1"/>
    </source>
</evidence>